<sequence>MWVNPFVERLREALRTGLASDWLLLAEKDYLLAGLPVDNGQTTRLIVLDDAADQRVFSVISGFGRSRIPAMIRTQLTSPSIDEMVSVVSLMWAHPLSDWLLWDLGTGLVSNRQLRPGKCSPIRWAAGLRVAEWSAWSPPTETNRFQSAAGLTPDFRMWKSYRTMPLLDHPHRLSRPRPVSLLSPATESNRVKSPAGSLPDSPMWELCWTMPLIGGFSRESPVSPALSFRCCSTLITLIESQDHAVKSRPNIFTIFMIVFTHAKILLEVLLLTNCSSWAQKIFVR</sequence>
<reference evidence="2 3" key="1">
    <citation type="submission" date="2023-02" db="EMBL/GenBank/DDBJ databases">
        <title>LHISI_Scaffold_Assembly.</title>
        <authorList>
            <person name="Stuart O.P."/>
            <person name="Cleave R."/>
            <person name="Magrath M.J.L."/>
            <person name="Mikheyev A.S."/>
        </authorList>
    </citation>
    <scope>NUCLEOTIDE SEQUENCE [LARGE SCALE GENOMIC DNA]</scope>
    <source>
        <strain evidence="2">Daus_M_001</strain>
        <tissue evidence="2">Leg muscle</tissue>
    </source>
</reference>
<accession>A0ABQ9HVX4</accession>
<gene>
    <name evidence="2" type="ORF">PR048_007721</name>
</gene>
<feature type="region of interest" description="Disordered" evidence="1">
    <location>
        <begin position="177"/>
        <end position="197"/>
    </location>
</feature>
<evidence type="ECO:0000256" key="1">
    <source>
        <dbReference type="SAM" id="MobiDB-lite"/>
    </source>
</evidence>
<proteinExistence type="predicted"/>
<keyword evidence="3" id="KW-1185">Reference proteome</keyword>
<organism evidence="2 3">
    <name type="scientific">Dryococelus australis</name>
    <dbReference type="NCBI Taxonomy" id="614101"/>
    <lineage>
        <taxon>Eukaryota</taxon>
        <taxon>Metazoa</taxon>
        <taxon>Ecdysozoa</taxon>
        <taxon>Arthropoda</taxon>
        <taxon>Hexapoda</taxon>
        <taxon>Insecta</taxon>
        <taxon>Pterygota</taxon>
        <taxon>Neoptera</taxon>
        <taxon>Polyneoptera</taxon>
        <taxon>Phasmatodea</taxon>
        <taxon>Verophasmatodea</taxon>
        <taxon>Anareolatae</taxon>
        <taxon>Phasmatidae</taxon>
        <taxon>Eurycanthinae</taxon>
        <taxon>Dryococelus</taxon>
    </lineage>
</organism>
<name>A0ABQ9HVX4_9NEOP</name>
<evidence type="ECO:0000313" key="2">
    <source>
        <dbReference type="EMBL" id="KAJ8888234.1"/>
    </source>
</evidence>
<dbReference type="Proteomes" id="UP001159363">
    <property type="component" value="Chromosome 3"/>
</dbReference>
<comment type="caution">
    <text evidence="2">The sequence shown here is derived from an EMBL/GenBank/DDBJ whole genome shotgun (WGS) entry which is preliminary data.</text>
</comment>
<evidence type="ECO:0000313" key="3">
    <source>
        <dbReference type="Proteomes" id="UP001159363"/>
    </source>
</evidence>
<dbReference type="EMBL" id="JARBHB010000003">
    <property type="protein sequence ID" value="KAJ8888234.1"/>
    <property type="molecule type" value="Genomic_DNA"/>
</dbReference>
<protein>
    <submittedName>
        <fullName evidence="2">Uncharacterized protein</fullName>
    </submittedName>
</protein>